<keyword evidence="2" id="KW-0808">Transferase</keyword>
<evidence type="ECO:0000313" key="4">
    <source>
        <dbReference type="Proteomes" id="UP000826540"/>
    </source>
</evidence>
<dbReference type="Gene3D" id="3.40.50.2000">
    <property type="entry name" value="Glycogen Phosphorylase B"/>
    <property type="match status" value="2"/>
</dbReference>
<dbReference type="EMBL" id="CP080598">
    <property type="protein sequence ID" value="QYX30563.1"/>
    <property type="molecule type" value="Genomic_DNA"/>
</dbReference>
<dbReference type="Proteomes" id="UP000826540">
    <property type="component" value="Chromosome"/>
</dbReference>
<evidence type="ECO:0000313" key="3">
    <source>
        <dbReference type="EMBL" id="QYX30563.1"/>
    </source>
</evidence>
<evidence type="ECO:0000256" key="2">
    <source>
        <dbReference type="ARBA" id="ARBA00022679"/>
    </source>
</evidence>
<keyword evidence="1" id="KW-0328">Glycosyltransferase</keyword>
<organism evidence="3 4">
    <name type="scientific">Sphaerospermopsis torques-reginae ITEP-024</name>
    <dbReference type="NCBI Taxonomy" id="984208"/>
    <lineage>
        <taxon>Bacteria</taxon>
        <taxon>Bacillati</taxon>
        <taxon>Cyanobacteriota</taxon>
        <taxon>Cyanophyceae</taxon>
        <taxon>Nostocales</taxon>
        <taxon>Aphanizomenonaceae</taxon>
        <taxon>Sphaerospermopsis</taxon>
        <taxon>Sphaerospermopsis torques-reginae</taxon>
    </lineage>
</organism>
<dbReference type="CDD" id="cd03784">
    <property type="entry name" value="GT1_Gtf-like"/>
    <property type="match status" value="1"/>
</dbReference>
<name>A0ABX8WVW6_9CYAN</name>
<dbReference type="Pfam" id="PF00201">
    <property type="entry name" value="UDPGT"/>
    <property type="match status" value="1"/>
</dbReference>
<dbReference type="PANTHER" id="PTHR48043:SF145">
    <property type="entry name" value="FI06409P-RELATED"/>
    <property type="match status" value="1"/>
</dbReference>
<protein>
    <recommendedName>
        <fullName evidence="5">Glycosyl transferase family 28 C-terminal domain-containing protein</fullName>
    </recommendedName>
</protein>
<dbReference type="InterPro" id="IPR050271">
    <property type="entry name" value="UDP-glycosyltransferase"/>
</dbReference>
<sequence length="166" mass="18614">MLSRKIIIIKKKCLISLFSKVRSNLFAINQDRNVGKSVDITQLGKIPANFIISNYVPQMQILQHAQVFITHGGTNSVWEGLINKVPMIVFPQGGDQYLVAYQLEQLGAGIWVKQKNIAPNKLRSLVKDVMQNEQIRSNVEILGNSLINAGGTQKAVDKILEFKDRI</sequence>
<keyword evidence="4" id="KW-1185">Reference proteome</keyword>
<evidence type="ECO:0000256" key="1">
    <source>
        <dbReference type="ARBA" id="ARBA00022676"/>
    </source>
</evidence>
<accession>A0ABX8WVW6</accession>
<reference evidence="3 4" key="1">
    <citation type="journal article" date="2022" name="J. Am. Chem. Soc.">
        <title>Biosynthesis of Guanitoxin Enables Global Environmental Detection in Freshwater Cyanobacteria.</title>
        <authorList>
            <person name="Lima S.T."/>
            <person name="Fallon T.R."/>
            <person name="Cordoza J.L."/>
            <person name="Chekan J.R."/>
            <person name="Delbaje E."/>
            <person name="Hopiavuori A.R."/>
            <person name="Alvarenga D.O."/>
            <person name="Wood S.M."/>
            <person name="Luhavaya H."/>
            <person name="Baumgartner J.T."/>
            <person name="Dorr F.A."/>
            <person name="Etchegaray A."/>
            <person name="Pinto E."/>
            <person name="McKinnie S.M.K."/>
            <person name="Fiore M.F."/>
            <person name="Moore B.S."/>
        </authorList>
    </citation>
    <scope>NUCLEOTIDE SEQUENCE [LARGE SCALE GENOMIC DNA]</scope>
    <source>
        <strain evidence="3 4">ITEP-024</strain>
    </source>
</reference>
<proteinExistence type="predicted"/>
<dbReference type="InterPro" id="IPR002213">
    <property type="entry name" value="UDP_glucos_trans"/>
</dbReference>
<dbReference type="PANTHER" id="PTHR48043">
    <property type="entry name" value="EG:EG0003.4 PROTEIN-RELATED"/>
    <property type="match status" value="1"/>
</dbReference>
<dbReference type="SUPFAM" id="SSF53756">
    <property type="entry name" value="UDP-Glycosyltransferase/glycogen phosphorylase"/>
    <property type="match status" value="1"/>
</dbReference>
<gene>
    <name evidence="3" type="ORF">K2F26_16925</name>
</gene>
<evidence type="ECO:0008006" key="5">
    <source>
        <dbReference type="Google" id="ProtNLM"/>
    </source>
</evidence>